<dbReference type="Proteomes" id="UP000265520">
    <property type="component" value="Unassembled WGS sequence"/>
</dbReference>
<name>A0A392U4K0_9FABA</name>
<sequence>VVMGAVEQ</sequence>
<feature type="non-terminal residue" evidence="1">
    <location>
        <position position="1"/>
    </location>
</feature>
<keyword evidence="2" id="KW-1185">Reference proteome</keyword>
<evidence type="ECO:0000313" key="2">
    <source>
        <dbReference type="Proteomes" id="UP000265520"/>
    </source>
</evidence>
<protein>
    <submittedName>
        <fullName evidence="1">Uncharacterized protein</fullName>
    </submittedName>
</protein>
<accession>A0A392U4K0</accession>
<proteinExistence type="predicted"/>
<reference evidence="1 2" key="1">
    <citation type="journal article" date="2018" name="Front. Plant Sci.">
        <title>Red Clover (Trifolium pratense) and Zigzag Clover (T. medium) - A Picture of Genomic Similarities and Differences.</title>
        <authorList>
            <person name="Dluhosova J."/>
            <person name="Istvanek J."/>
            <person name="Nedelnik J."/>
            <person name="Repkova J."/>
        </authorList>
    </citation>
    <scope>NUCLEOTIDE SEQUENCE [LARGE SCALE GENOMIC DNA]</scope>
    <source>
        <strain evidence="2">cv. 10/8</strain>
        <tissue evidence="1">Leaf</tissue>
    </source>
</reference>
<organism evidence="1 2">
    <name type="scientific">Trifolium medium</name>
    <dbReference type="NCBI Taxonomy" id="97028"/>
    <lineage>
        <taxon>Eukaryota</taxon>
        <taxon>Viridiplantae</taxon>
        <taxon>Streptophyta</taxon>
        <taxon>Embryophyta</taxon>
        <taxon>Tracheophyta</taxon>
        <taxon>Spermatophyta</taxon>
        <taxon>Magnoliopsida</taxon>
        <taxon>eudicotyledons</taxon>
        <taxon>Gunneridae</taxon>
        <taxon>Pentapetalae</taxon>
        <taxon>rosids</taxon>
        <taxon>fabids</taxon>
        <taxon>Fabales</taxon>
        <taxon>Fabaceae</taxon>
        <taxon>Papilionoideae</taxon>
        <taxon>50 kb inversion clade</taxon>
        <taxon>NPAAA clade</taxon>
        <taxon>Hologalegina</taxon>
        <taxon>IRL clade</taxon>
        <taxon>Trifolieae</taxon>
        <taxon>Trifolium</taxon>
    </lineage>
</organism>
<comment type="caution">
    <text evidence="1">The sequence shown here is derived from an EMBL/GenBank/DDBJ whole genome shotgun (WGS) entry which is preliminary data.</text>
</comment>
<evidence type="ECO:0000313" key="1">
    <source>
        <dbReference type="EMBL" id="MCI67634.1"/>
    </source>
</evidence>
<dbReference type="EMBL" id="LXQA010720865">
    <property type="protein sequence ID" value="MCI67634.1"/>
    <property type="molecule type" value="Genomic_DNA"/>
</dbReference>